<comment type="caution">
    <text evidence="11">The sequence shown here is derived from an EMBL/GenBank/DDBJ whole genome shotgun (WGS) entry which is preliminary data.</text>
</comment>
<feature type="compositionally biased region" description="Basic residues" evidence="9">
    <location>
        <begin position="476"/>
        <end position="505"/>
    </location>
</feature>
<dbReference type="Pfam" id="PF00320">
    <property type="entry name" value="GATA"/>
    <property type="match status" value="2"/>
</dbReference>
<evidence type="ECO:0000256" key="9">
    <source>
        <dbReference type="SAM" id="MobiDB-lite"/>
    </source>
</evidence>
<evidence type="ECO:0000313" key="11">
    <source>
        <dbReference type="EMBL" id="KAF9581013.1"/>
    </source>
</evidence>
<dbReference type="CDD" id="cd00202">
    <property type="entry name" value="ZnF_GATA"/>
    <property type="match status" value="2"/>
</dbReference>
<dbReference type="EMBL" id="JAABOA010001716">
    <property type="protein sequence ID" value="KAF9581013.1"/>
    <property type="molecule type" value="Genomic_DNA"/>
</dbReference>
<evidence type="ECO:0000256" key="8">
    <source>
        <dbReference type="PROSITE-ProRule" id="PRU00094"/>
    </source>
</evidence>
<feature type="compositionally biased region" description="Low complexity" evidence="9">
    <location>
        <begin position="218"/>
        <end position="245"/>
    </location>
</feature>
<dbReference type="FunFam" id="3.30.50.10:FF:000007">
    <property type="entry name" value="Nitrogen regulatory AreA, N-terminal"/>
    <property type="match status" value="1"/>
</dbReference>
<keyword evidence="12" id="KW-1185">Reference proteome</keyword>
<feature type="region of interest" description="Disordered" evidence="9">
    <location>
        <begin position="218"/>
        <end position="256"/>
    </location>
</feature>
<evidence type="ECO:0000256" key="4">
    <source>
        <dbReference type="ARBA" id="ARBA00022833"/>
    </source>
</evidence>
<keyword evidence="3 8" id="KW-0863">Zinc-finger</keyword>
<dbReference type="SMART" id="SM00401">
    <property type="entry name" value="ZnF_GATA"/>
    <property type="match status" value="2"/>
</dbReference>
<comment type="subcellular location">
    <subcellularLocation>
        <location evidence="1">Nucleus</location>
    </subcellularLocation>
</comment>
<feature type="domain" description="GATA-type" evidence="10">
    <location>
        <begin position="367"/>
        <end position="420"/>
    </location>
</feature>
<keyword evidence="6" id="KW-0804">Transcription</keyword>
<dbReference type="OrthoDB" id="515401at2759"/>
<dbReference type="PROSITE" id="PS00344">
    <property type="entry name" value="GATA_ZN_FINGER_1"/>
    <property type="match status" value="2"/>
</dbReference>
<dbReference type="Gene3D" id="3.30.50.10">
    <property type="entry name" value="Erythroid Transcription Factor GATA-1, subunit A"/>
    <property type="match status" value="2"/>
</dbReference>
<evidence type="ECO:0000256" key="2">
    <source>
        <dbReference type="ARBA" id="ARBA00022723"/>
    </source>
</evidence>
<dbReference type="PROSITE" id="PS50114">
    <property type="entry name" value="GATA_ZN_FINGER_2"/>
    <property type="match status" value="2"/>
</dbReference>
<proteinExistence type="predicted"/>
<dbReference type="GO" id="GO:0000122">
    <property type="term" value="P:negative regulation of transcription by RNA polymerase II"/>
    <property type="evidence" value="ECO:0007669"/>
    <property type="project" value="TreeGrafter"/>
</dbReference>
<organism evidence="11 12">
    <name type="scientific">Lunasporangiospora selenospora</name>
    <dbReference type="NCBI Taxonomy" id="979761"/>
    <lineage>
        <taxon>Eukaryota</taxon>
        <taxon>Fungi</taxon>
        <taxon>Fungi incertae sedis</taxon>
        <taxon>Mucoromycota</taxon>
        <taxon>Mortierellomycotina</taxon>
        <taxon>Mortierellomycetes</taxon>
        <taxon>Mortierellales</taxon>
        <taxon>Mortierellaceae</taxon>
        <taxon>Lunasporangiospora</taxon>
    </lineage>
</organism>
<keyword evidence="4" id="KW-0862">Zinc</keyword>
<keyword evidence="5" id="KW-0805">Transcription regulation</keyword>
<evidence type="ECO:0000256" key="5">
    <source>
        <dbReference type="ARBA" id="ARBA00023015"/>
    </source>
</evidence>
<name>A0A9P6FSH5_9FUNG</name>
<gene>
    <name evidence="11" type="ORF">BGW38_002121</name>
</gene>
<dbReference type="PANTHER" id="PTHR10071">
    <property type="entry name" value="TRANSCRIPTION FACTOR GATA FAMILY MEMBER"/>
    <property type="match status" value="1"/>
</dbReference>
<sequence>MADFHACVLDMPFLGFSTAPYSDSLIASTSSTTSSSTCSTASSSTPISNSSSLYSTAAPHDIYMASSQPPTLDLGFAGIHDIDLDLALGSCLDSTDKHTVETGSTPMRPFDLSLFQEYQREQDTDDFFAFGPSPSSYLTAATQSLTGQGPLFRNYTHSTQARAMPPARPKDSFEMITTESSMAALLELKENISAFSQSISGLSTSAIAAAPMPLAPAPLGNAPWAHPVPHQQQQQAAPANNNNNNKSTKARKPSKAAIKAAAGMGVRCHNCGATVTPLWRRSANNEPLCNACGLYLKLHATHRPKHLQQSHSQGTGPGLKSKYNAAKYGLLPGQMSEDGSVSGSMPGAENVDGSSMGNGVMSPSSGSNPQPTCTNCKTTLTPLWRKDDAGEILCNACGLYYKLHHVHRPISLKRNVIRRRSRYENGKALSGASKAILSHAALAKAAAAAAGTVSASSVSAPMQHVPLLHAMPPRPQHQHQHQHHQHQHQHQHQHHQHQQHMHLGGHHGYAPYPISMRVSPPLPSPPIQPGQTSPFAFPHPASRPMGLGAPGMWNGPAMMSTSFIAPSMN</sequence>
<accession>A0A9P6FSH5</accession>
<dbReference type="SUPFAM" id="SSF57716">
    <property type="entry name" value="Glucocorticoid receptor-like (DNA-binding domain)"/>
    <property type="match status" value="2"/>
</dbReference>
<keyword evidence="2" id="KW-0479">Metal-binding</keyword>
<evidence type="ECO:0000256" key="1">
    <source>
        <dbReference type="ARBA" id="ARBA00004123"/>
    </source>
</evidence>
<evidence type="ECO:0000256" key="7">
    <source>
        <dbReference type="ARBA" id="ARBA00023242"/>
    </source>
</evidence>
<evidence type="ECO:0000259" key="10">
    <source>
        <dbReference type="PROSITE" id="PS50114"/>
    </source>
</evidence>
<dbReference type="GO" id="GO:0000978">
    <property type="term" value="F:RNA polymerase II cis-regulatory region sequence-specific DNA binding"/>
    <property type="evidence" value="ECO:0007669"/>
    <property type="project" value="TreeGrafter"/>
</dbReference>
<reference evidence="11" key="1">
    <citation type="journal article" date="2020" name="Fungal Divers.">
        <title>Resolving the Mortierellaceae phylogeny through synthesis of multi-gene phylogenetics and phylogenomics.</title>
        <authorList>
            <person name="Vandepol N."/>
            <person name="Liber J."/>
            <person name="Desiro A."/>
            <person name="Na H."/>
            <person name="Kennedy M."/>
            <person name="Barry K."/>
            <person name="Grigoriev I.V."/>
            <person name="Miller A.N."/>
            <person name="O'Donnell K."/>
            <person name="Stajich J.E."/>
            <person name="Bonito G."/>
        </authorList>
    </citation>
    <scope>NUCLEOTIDE SEQUENCE</scope>
    <source>
        <strain evidence="11">KOD1015</strain>
    </source>
</reference>
<dbReference type="GO" id="GO:0008270">
    <property type="term" value="F:zinc ion binding"/>
    <property type="evidence" value="ECO:0007669"/>
    <property type="project" value="UniProtKB-KW"/>
</dbReference>
<feature type="region of interest" description="Disordered" evidence="9">
    <location>
        <begin position="469"/>
        <end position="531"/>
    </location>
</feature>
<dbReference type="GO" id="GO:0005634">
    <property type="term" value="C:nucleus"/>
    <property type="evidence" value="ECO:0007669"/>
    <property type="project" value="UniProtKB-SubCell"/>
</dbReference>
<dbReference type="GO" id="GO:0045944">
    <property type="term" value="P:positive regulation of transcription by RNA polymerase II"/>
    <property type="evidence" value="ECO:0007669"/>
    <property type="project" value="TreeGrafter"/>
</dbReference>
<dbReference type="GO" id="GO:0000981">
    <property type="term" value="F:DNA-binding transcription factor activity, RNA polymerase II-specific"/>
    <property type="evidence" value="ECO:0007669"/>
    <property type="project" value="TreeGrafter"/>
</dbReference>
<dbReference type="Proteomes" id="UP000780801">
    <property type="component" value="Unassembled WGS sequence"/>
</dbReference>
<dbReference type="InterPro" id="IPR013088">
    <property type="entry name" value="Znf_NHR/GATA"/>
</dbReference>
<feature type="region of interest" description="Disordered" evidence="9">
    <location>
        <begin position="31"/>
        <end position="50"/>
    </location>
</feature>
<evidence type="ECO:0000313" key="12">
    <source>
        <dbReference type="Proteomes" id="UP000780801"/>
    </source>
</evidence>
<dbReference type="InterPro" id="IPR039355">
    <property type="entry name" value="Transcription_factor_GATA"/>
</dbReference>
<dbReference type="PANTHER" id="PTHR10071:SF335">
    <property type="entry name" value="IRON-SENSING TRANSCRIPTIONAL REPRESSOR-RELATED"/>
    <property type="match status" value="1"/>
</dbReference>
<dbReference type="AlphaFoldDB" id="A0A9P6FSH5"/>
<keyword evidence="7" id="KW-0539">Nucleus</keyword>
<evidence type="ECO:0000256" key="3">
    <source>
        <dbReference type="ARBA" id="ARBA00022771"/>
    </source>
</evidence>
<dbReference type="PRINTS" id="PR00619">
    <property type="entry name" value="GATAZNFINGER"/>
</dbReference>
<evidence type="ECO:0000256" key="6">
    <source>
        <dbReference type="ARBA" id="ARBA00023163"/>
    </source>
</evidence>
<dbReference type="InterPro" id="IPR000679">
    <property type="entry name" value="Znf_GATA"/>
</dbReference>
<feature type="domain" description="GATA-type" evidence="10">
    <location>
        <begin position="262"/>
        <end position="322"/>
    </location>
</feature>
<protein>
    <recommendedName>
        <fullName evidence="10">GATA-type domain-containing protein</fullName>
    </recommendedName>
</protein>